<dbReference type="InterPro" id="IPR013216">
    <property type="entry name" value="Methyltransf_11"/>
</dbReference>
<dbReference type="EMBL" id="UOGE01000089">
    <property type="protein sequence ID" value="VAX23696.1"/>
    <property type="molecule type" value="Genomic_DNA"/>
</dbReference>
<dbReference type="SUPFAM" id="SSF53335">
    <property type="entry name" value="S-adenosyl-L-methionine-dependent methyltransferases"/>
    <property type="match status" value="1"/>
</dbReference>
<name>A0A3B1BZG9_9ZZZZ</name>
<dbReference type="CDD" id="cd02440">
    <property type="entry name" value="AdoMet_MTases"/>
    <property type="match status" value="1"/>
</dbReference>
<organism evidence="2">
    <name type="scientific">hydrothermal vent metagenome</name>
    <dbReference type="NCBI Taxonomy" id="652676"/>
    <lineage>
        <taxon>unclassified sequences</taxon>
        <taxon>metagenomes</taxon>
        <taxon>ecological metagenomes</taxon>
    </lineage>
</organism>
<dbReference type="InterPro" id="IPR029063">
    <property type="entry name" value="SAM-dependent_MTases_sf"/>
</dbReference>
<dbReference type="GO" id="GO:0008757">
    <property type="term" value="F:S-adenosylmethionine-dependent methyltransferase activity"/>
    <property type="evidence" value="ECO:0007669"/>
    <property type="project" value="InterPro"/>
</dbReference>
<dbReference type="Pfam" id="PF08241">
    <property type="entry name" value="Methyltransf_11"/>
    <property type="match status" value="1"/>
</dbReference>
<evidence type="ECO:0000259" key="1">
    <source>
        <dbReference type="Pfam" id="PF08241"/>
    </source>
</evidence>
<evidence type="ECO:0000313" key="2">
    <source>
        <dbReference type="EMBL" id="VAX23696.1"/>
    </source>
</evidence>
<dbReference type="Gene3D" id="3.40.50.150">
    <property type="entry name" value="Vaccinia Virus protein VP39"/>
    <property type="match status" value="1"/>
</dbReference>
<dbReference type="AlphaFoldDB" id="A0A3B1BZG9"/>
<feature type="domain" description="Methyltransferase type 11" evidence="1">
    <location>
        <begin position="41"/>
        <end position="134"/>
    </location>
</feature>
<proteinExistence type="predicted"/>
<dbReference type="PANTHER" id="PTHR43861">
    <property type="entry name" value="TRANS-ACONITATE 2-METHYLTRANSFERASE-RELATED"/>
    <property type="match status" value="1"/>
</dbReference>
<accession>A0A3B1BZG9</accession>
<sequence length="272" mass="30654">MTDSKDVFLQKYLSIAPIPLGLVRAIDCKSFDQVDLTGSILDVGCGDGVFASILMENKNHKIEMGIDFDIGELVKAKRQSVYKNIVNCDTTNLPVKDSSYDTVISNSVFEHIPNLDGALSEISRILKPGGRFIITIPSHHLSDMFLFTKIFNKLGLSSMGKWYSDIKNKAWKHYHLYSPETWVEILSRCGLRVVEYKYLHSKEVTELCDLFSFSGVMSVIWRKLFSRLLLFPFALRGVILSKMLGRLYKTNPDIGATIFLVAEKEPGSDKGV</sequence>
<gene>
    <name evidence="2" type="ORF">MNBD_NITROSPINAE02-1758</name>
</gene>
<protein>
    <recommendedName>
        <fullName evidence="1">Methyltransferase type 11 domain-containing protein</fullName>
    </recommendedName>
</protein>
<reference evidence="2" key="1">
    <citation type="submission" date="2018-06" db="EMBL/GenBank/DDBJ databases">
        <authorList>
            <person name="Zhirakovskaya E."/>
        </authorList>
    </citation>
    <scope>NUCLEOTIDE SEQUENCE</scope>
</reference>